<evidence type="ECO:0000313" key="7">
    <source>
        <dbReference type="EMBL" id="ABF39565.1"/>
    </source>
</evidence>
<reference evidence="7 8" key="1">
    <citation type="journal article" date="2009" name="Appl. Environ. Microbiol.">
        <title>Three genomes from the phylum Acidobacteria provide insight into the lifestyles of these microorganisms in soils.</title>
        <authorList>
            <person name="Ward N.L."/>
            <person name="Challacombe J.F."/>
            <person name="Janssen P.H."/>
            <person name="Henrissat B."/>
            <person name="Coutinho P.M."/>
            <person name="Wu M."/>
            <person name="Xie G."/>
            <person name="Haft D.H."/>
            <person name="Sait M."/>
            <person name="Badger J."/>
            <person name="Barabote R.D."/>
            <person name="Bradley B."/>
            <person name="Brettin T.S."/>
            <person name="Brinkac L.M."/>
            <person name="Bruce D."/>
            <person name="Creasy T."/>
            <person name="Daugherty S.C."/>
            <person name="Davidsen T.M."/>
            <person name="DeBoy R.T."/>
            <person name="Detter J.C."/>
            <person name="Dodson R.J."/>
            <person name="Durkin A.S."/>
            <person name="Ganapathy A."/>
            <person name="Gwinn-Giglio M."/>
            <person name="Han C.S."/>
            <person name="Khouri H."/>
            <person name="Kiss H."/>
            <person name="Kothari S.P."/>
            <person name="Madupu R."/>
            <person name="Nelson K.E."/>
            <person name="Nelson W.C."/>
            <person name="Paulsen I."/>
            <person name="Penn K."/>
            <person name="Ren Q."/>
            <person name="Rosovitz M.J."/>
            <person name="Selengut J.D."/>
            <person name="Shrivastava S."/>
            <person name="Sullivan S.A."/>
            <person name="Tapia R."/>
            <person name="Thompson L.S."/>
            <person name="Watkins K.L."/>
            <person name="Yang Q."/>
            <person name="Yu C."/>
            <person name="Zafar N."/>
            <person name="Zhou L."/>
            <person name="Kuske C.R."/>
        </authorList>
    </citation>
    <scope>NUCLEOTIDE SEQUENCE [LARGE SCALE GENOMIC DNA]</scope>
    <source>
        <strain evidence="7 8">Ellin345</strain>
    </source>
</reference>
<dbReference type="Proteomes" id="UP000002432">
    <property type="component" value="Chromosome"/>
</dbReference>
<organism evidence="7 8">
    <name type="scientific">Koribacter versatilis (strain Ellin345)</name>
    <dbReference type="NCBI Taxonomy" id="204669"/>
    <lineage>
        <taxon>Bacteria</taxon>
        <taxon>Pseudomonadati</taxon>
        <taxon>Acidobacteriota</taxon>
        <taxon>Terriglobia</taxon>
        <taxon>Terriglobales</taxon>
        <taxon>Candidatus Korobacteraceae</taxon>
        <taxon>Candidatus Korobacter</taxon>
    </lineage>
</organism>
<feature type="compositionally biased region" description="Basic and acidic residues" evidence="5">
    <location>
        <begin position="211"/>
        <end position="229"/>
    </location>
</feature>
<gene>
    <name evidence="7" type="ordered locus">Acid345_0560</name>
</gene>
<evidence type="ECO:0000256" key="1">
    <source>
        <dbReference type="ARBA" id="ARBA00004167"/>
    </source>
</evidence>
<dbReference type="InterPro" id="IPR037682">
    <property type="entry name" value="TonB_C"/>
</dbReference>
<sequence>MTGKRRTTEALSVTNPSRPCQRTLPPQHCFRTHRGPVSRLQGIVAENRVQTKDFRPYNTPVVKRLPGILALLALLATVPAFPQPSANDQSLPFGNILKNKLLILRGFYGSEKLEFDADGRALPDARLGFGPTDGTFHVISIHYPPGKVVLEGDLPLLNYHLDTNSVSYAEGIVKRSVTIDVPDSTDQNAVEHALWSVFYRPGKSITPSCTAEEKADFAAHMRRERERQGKKPKQQAESSGPIPPSGICFPLGEHVLHHVGKTEGVSAPISIHTPDPSFPDNAPKGVFDDTVNVAAIIDESGRVTTMTVVKSLGLSFDQVAVAKIRTWTMQPALMNGKPVAVSVTIEMRFSRH</sequence>
<evidence type="ECO:0000259" key="6">
    <source>
        <dbReference type="PROSITE" id="PS52015"/>
    </source>
</evidence>
<evidence type="ECO:0000313" key="8">
    <source>
        <dbReference type="Proteomes" id="UP000002432"/>
    </source>
</evidence>
<dbReference type="GO" id="GO:0016020">
    <property type="term" value="C:membrane"/>
    <property type="evidence" value="ECO:0007669"/>
    <property type="project" value="UniProtKB-SubCell"/>
</dbReference>
<feature type="region of interest" description="Disordered" evidence="5">
    <location>
        <begin position="1"/>
        <end position="25"/>
    </location>
</feature>
<proteinExistence type="predicted"/>
<dbReference type="EMBL" id="CP000360">
    <property type="protein sequence ID" value="ABF39565.1"/>
    <property type="molecule type" value="Genomic_DNA"/>
</dbReference>
<evidence type="ECO:0000256" key="3">
    <source>
        <dbReference type="ARBA" id="ARBA00022989"/>
    </source>
</evidence>
<keyword evidence="3" id="KW-1133">Transmembrane helix</keyword>
<evidence type="ECO:0000256" key="4">
    <source>
        <dbReference type="ARBA" id="ARBA00023136"/>
    </source>
</evidence>
<feature type="compositionally biased region" description="Polar residues" evidence="5">
    <location>
        <begin position="9"/>
        <end position="20"/>
    </location>
</feature>
<keyword evidence="8" id="KW-1185">Reference proteome</keyword>
<dbReference type="Gene3D" id="3.30.1150.10">
    <property type="match status" value="1"/>
</dbReference>
<dbReference type="Pfam" id="PF03544">
    <property type="entry name" value="TonB_C"/>
    <property type="match status" value="1"/>
</dbReference>
<evidence type="ECO:0000256" key="5">
    <source>
        <dbReference type="SAM" id="MobiDB-lite"/>
    </source>
</evidence>
<dbReference type="NCBIfam" id="TIGR01352">
    <property type="entry name" value="tonB_Cterm"/>
    <property type="match status" value="1"/>
</dbReference>
<comment type="subcellular location">
    <subcellularLocation>
        <location evidence="1">Membrane</location>
        <topology evidence="1">Single-pass membrane protein</topology>
    </subcellularLocation>
</comment>
<dbReference type="SUPFAM" id="SSF74653">
    <property type="entry name" value="TolA/TonB C-terminal domain"/>
    <property type="match status" value="1"/>
</dbReference>
<feature type="domain" description="TonB C-terminal" evidence="6">
    <location>
        <begin position="263"/>
        <end position="352"/>
    </location>
</feature>
<dbReference type="STRING" id="204669.Acid345_0560"/>
<dbReference type="eggNOG" id="COG0810">
    <property type="taxonomic scope" value="Bacteria"/>
</dbReference>
<dbReference type="AlphaFoldDB" id="Q1IU85"/>
<keyword evidence="4" id="KW-0472">Membrane</keyword>
<feature type="region of interest" description="Disordered" evidence="5">
    <location>
        <begin position="211"/>
        <end position="244"/>
    </location>
</feature>
<accession>Q1IU85</accession>
<dbReference type="HOGENOM" id="CLU_787043_0_0_0"/>
<dbReference type="PROSITE" id="PS52015">
    <property type="entry name" value="TONB_CTD"/>
    <property type="match status" value="1"/>
</dbReference>
<dbReference type="InterPro" id="IPR006260">
    <property type="entry name" value="TonB/TolA_C"/>
</dbReference>
<name>Q1IU85_KORVE</name>
<evidence type="ECO:0000256" key="2">
    <source>
        <dbReference type="ARBA" id="ARBA00022692"/>
    </source>
</evidence>
<protein>
    <submittedName>
        <fullName evidence="7">TonB-like protein</fullName>
    </submittedName>
</protein>
<dbReference type="EnsemblBacteria" id="ABF39565">
    <property type="protein sequence ID" value="ABF39565"/>
    <property type="gene ID" value="Acid345_0560"/>
</dbReference>
<dbReference type="KEGG" id="aba:Acid345_0560"/>
<dbReference type="GO" id="GO:0055085">
    <property type="term" value="P:transmembrane transport"/>
    <property type="evidence" value="ECO:0007669"/>
    <property type="project" value="InterPro"/>
</dbReference>
<keyword evidence="2" id="KW-0812">Transmembrane</keyword>